<dbReference type="RefSeq" id="WP_066535313.1">
    <property type="nucleotide sequence ID" value="NZ_DALZQJ010000016.1"/>
</dbReference>
<evidence type="ECO:0000256" key="2">
    <source>
        <dbReference type="SAM" id="Phobius"/>
    </source>
</evidence>
<proteinExistence type="predicted"/>
<dbReference type="Proteomes" id="UP000220246">
    <property type="component" value="Unassembled WGS sequence"/>
</dbReference>
<protein>
    <submittedName>
        <fullName evidence="3">Uncharacterized protein</fullName>
    </submittedName>
</protein>
<feature type="transmembrane region" description="Helical" evidence="2">
    <location>
        <begin position="17"/>
        <end position="39"/>
    </location>
</feature>
<dbReference type="AlphaFoldDB" id="A0A2A7UUJ5"/>
<keyword evidence="2" id="KW-1133">Transmembrane helix</keyword>
<feature type="compositionally biased region" description="Low complexity" evidence="1">
    <location>
        <begin position="50"/>
        <end position="72"/>
    </location>
</feature>
<keyword evidence="4" id="KW-1185">Reference proteome</keyword>
<evidence type="ECO:0000256" key="1">
    <source>
        <dbReference type="SAM" id="MobiDB-lite"/>
    </source>
</evidence>
<reference evidence="4" key="1">
    <citation type="submission" date="2017-09" db="EMBL/GenBank/DDBJ databases">
        <title>FDA dAtabase for Regulatory Grade micrObial Sequences (FDA-ARGOS): Supporting development and validation of Infectious Disease Dx tests.</title>
        <authorList>
            <person name="Minogue T."/>
            <person name="Wolcott M."/>
            <person name="Wasieloski L."/>
            <person name="Aguilar W."/>
            <person name="Moore D."/>
            <person name="Tallon L."/>
            <person name="Sadzewicz L."/>
            <person name="Ott S."/>
            <person name="Zhao X."/>
            <person name="Nagaraj S."/>
            <person name="Vavikolanu K."/>
            <person name="Aluvathingal J."/>
            <person name="Nadendla S."/>
            <person name="Sichtig H."/>
        </authorList>
    </citation>
    <scope>NUCLEOTIDE SEQUENCE [LARGE SCALE GENOMIC DNA]</scope>
    <source>
        <strain evidence="4">FDAARGOS_394</strain>
    </source>
</reference>
<sequence>MPQYIAHKPRRASDENWVLTAVSISLVAVLCMFALGYFLSNHWRQEAQEQRQQQQQFDAYRRATAPPAAARPTSPPLPADMQKAQEVRARLLANPNVTPGPGFDRPGVQSTGAAIVDAIDTAQERSAR</sequence>
<dbReference type="OrthoDB" id="8795184at2"/>
<evidence type="ECO:0000313" key="3">
    <source>
        <dbReference type="EMBL" id="PEH88985.1"/>
    </source>
</evidence>
<keyword evidence="2" id="KW-0472">Membrane</keyword>
<gene>
    <name evidence="3" type="ORF">CRM82_10650</name>
</gene>
<organism evidence="3 4">
    <name type="scientific">Comamonas terrigena</name>
    <dbReference type="NCBI Taxonomy" id="32013"/>
    <lineage>
        <taxon>Bacteria</taxon>
        <taxon>Pseudomonadati</taxon>
        <taxon>Pseudomonadota</taxon>
        <taxon>Betaproteobacteria</taxon>
        <taxon>Burkholderiales</taxon>
        <taxon>Comamonadaceae</taxon>
        <taxon>Comamonas</taxon>
    </lineage>
</organism>
<evidence type="ECO:0000313" key="4">
    <source>
        <dbReference type="Proteomes" id="UP000220246"/>
    </source>
</evidence>
<accession>A0A2A7UUJ5</accession>
<dbReference type="GeneID" id="80801065"/>
<name>A0A2A7UUJ5_COMTR</name>
<keyword evidence="2" id="KW-0812">Transmembrane</keyword>
<comment type="caution">
    <text evidence="3">The sequence shown here is derived from an EMBL/GenBank/DDBJ whole genome shotgun (WGS) entry which is preliminary data.</text>
</comment>
<dbReference type="EMBL" id="PDEA01000001">
    <property type="protein sequence ID" value="PEH88985.1"/>
    <property type="molecule type" value="Genomic_DNA"/>
</dbReference>
<feature type="region of interest" description="Disordered" evidence="1">
    <location>
        <begin position="47"/>
        <end position="79"/>
    </location>
</feature>